<reference evidence="11" key="1">
    <citation type="journal article" date="2014" name="BMC Evol. Biol.">
        <title>Chloroplast phylogenomic analysis resolves deep-level relationships within the green algal class Trebouxiophyceae.</title>
        <authorList>
            <person name="Lemieux C."/>
            <person name="Otis C."/>
            <person name="Turmel M."/>
        </authorList>
    </citation>
    <scope>NUCLEOTIDE SEQUENCE</scope>
</reference>
<keyword evidence="9 11" id="KW-0934">Plastid</keyword>
<dbReference type="InterPro" id="IPR057258">
    <property type="entry name" value="Ribosomal_uS3"/>
</dbReference>
<evidence type="ECO:0000259" key="10">
    <source>
        <dbReference type="PROSITE" id="PS50823"/>
    </source>
</evidence>
<dbReference type="SUPFAM" id="SSF54821">
    <property type="entry name" value="Ribosomal protein S3 C-terminal domain"/>
    <property type="match status" value="1"/>
</dbReference>
<dbReference type="InterPro" id="IPR015946">
    <property type="entry name" value="KH_dom-like_a/b"/>
</dbReference>
<name>A0A097KRB1_9CHLO</name>
<dbReference type="InterPro" id="IPR036419">
    <property type="entry name" value="Ribosomal_S3_C_sf"/>
</dbReference>
<dbReference type="GO" id="GO:0003735">
    <property type="term" value="F:structural constituent of ribosome"/>
    <property type="evidence" value="ECO:0007669"/>
    <property type="project" value="InterPro"/>
</dbReference>
<dbReference type="Pfam" id="PF00189">
    <property type="entry name" value="Ribosomal_S3_C"/>
    <property type="match status" value="1"/>
</dbReference>
<keyword evidence="5 7" id="KW-0687">Ribonucleoprotein</keyword>
<protein>
    <recommendedName>
        <fullName evidence="6 7">Small ribosomal subunit protein uS3c</fullName>
    </recommendedName>
</protein>
<dbReference type="InterPro" id="IPR009019">
    <property type="entry name" value="KH_sf_prok-type"/>
</dbReference>
<dbReference type="CDD" id="cd02412">
    <property type="entry name" value="KH-II_30S_S3"/>
    <property type="match status" value="1"/>
</dbReference>
<evidence type="ECO:0000256" key="3">
    <source>
        <dbReference type="ARBA" id="ARBA00022884"/>
    </source>
</evidence>
<evidence type="ECO:0000256" key="5">
    <source>
        <dbReference type="ARBA" id="ARBA00023274"/>
    </source>
</evidence>
<dbReference type="HAMAP" id="MF_01309_B">
    <property type="entry name" value="Ribosomal_uS3_B"/>
    <property type="match status" value="1"/>
</dbReference>
<comment type="subunit">
    <text evidence="7 9">Part of the 30S ribosomal subunit.</text>
</comment>
<dbReference type="SUPFAM" id="SSF54814">
    <property type="entry name" value="Prokaryotic type KH domain (KH-domain type II)"/>
    <property type="match status" value="1"/>
</dbReference>
<dbReference type="GO" id="GO:0019843">
    <property type="term" value="F:rRNA binding"/>
    <property type="evidence" value="ECO:0007669"/>
    <property type="project" value="UniProtKB-UniRule"/>
</dbReference>
<keyword evidence="9 11" id="KW-0150">Chloroplast</keyword>
<evidence type="ECO:0000256" key="9">
    <source>
        <dbReference type="RuleBase" id="RU003626"/>
    </source>
</evidence>
<organism evidence="11">
    <name type="scientific">Marvania geminata</name>
    <dbReference type="NCBI Taxonomy" id="97105"/>
    <lineage>
        <taxon>Eukaryota</taxon>
        <taxon>Viridiplantae</taxon>
        <taxon>Chlorophyta</taxon>
        <taxon>core chlorophytes</taxon>
        <taxon>Trebouxiophyceae</taxon>
        <taxon>Chlorellales</taxon>
        <taxon>Chlorellaceae</taxon>
        <taxon>Marvania</taxon>
    </lineage>
</organism>
<dbReference type="RefSeq" id="YP_009106889.1">
    <property type="nucleotide sequence ID" value="NC_025549.1"/>
</dbReference>
<dbReference type="PANTHER" id="PTHR11760:SF19">
    <property type="entry name" value="SMALL RIBOSOMAL SUBUNIT PROTEIN US3C"/>
    <property type="match status" value="1"/>
</dbReference>
<dbReference type="InterPro" id="IPR005704">
    <property type="entry name" value="Ribosomal_uS3_bac-typ"/>
</dbReference>
<geneLocation type="chloroplast" evidence="11"/>
<dbReference type="InterPro" id="IPR001351">
    <property type="entry name" value="Ribosomal_uS3_C"/>
</dbReference>
<keyword evidence="3 7" id="KW-0694">RNA-binding</keyword>
<dbReference type="PROSITE" id="PS50823">
    <property type="entry name" value="KH_TYPE_2"/>
    <property type="match status" value="1"/>
</dbReference>
<sequence>MGQKVHPLGFRLGITQNHQSFWCTKPRVSAIWVQDASFLRDLISKQYKDAGITSIEIHRRDLGSSALKIEIYAARPAIFVGRLDELRTTLVKKLDEFYRKRHFPSPGKIQIDLYVKPISQPEMYASILAERLVEDLEQRKPYRRAMRQLVQRALRPGTGVKGIKVQISGRLNGADIARSEDVREGPVPLQTLRAQIDYASRSAKTIYGLLGVKIWVFTGEKLTPLQTLKPATKTVS</sequence>
<gene>
    <name evidence="7 11" type="primary">rps3</name>
</gene>
<comment type="subcellular location">
    <subcellularLocation>
        <location evidence="7 9">Plastid</location>
        <location evidence="7 9">Chloroplast</location>
    </subcellularLocation>
</comment>
<evidence type="ECO:0000256" key="2">
    <source>
        <dbReference type="ARBA" id="ARBA00022730"/>
    </source>
</evidence>
<dbReference type="EMBL" id="KM462888">
    <property type="protein sequence ID" value="AIT95704.1"/>
    <property type="molecule type" value="Genomic_DNA"/>
</dbReference>
<evidence type="ECO:0000256" key="8">
    <source>
        <dbReference type="RuleBase" id="RU003624"/>
    </source>
</evidence>
<dbReference type="PANTHER" id="PTHR11760">
    <property type="entry name" value="30S/40S RIBOSOMAL PROTEIN S3"/>
    <property type="match status" value="1"/>
</dbReference>
<evidence type="ECO:0000256" key="1">
    <source>
        <dbReference type="ARBA" id="ARBA00010761"/>
    </source>
</evidence>
<keyword evidence="4 7" id="KW-0689">Ribosomal protein</keyword>
<keyword evidence="2 7" id="KW-0699">rRNA-binding</keyword>
<comment type="similarity">
    <text evidence="1 7 8">Belongs to the universal ribosomal protein uS3 family.</text>
</comment>
<dbReference type="PROSITE" id="PS00548">
    <property type="entry name" value="RIBOSOMAL_S3"/>
    <property type="match status" value="1"/>
</dbReference>
<dbReference type="InterPro" id="IPR004044">
    <property type="entry name" value="KH_dom_type_2"/>
</dbReference>
<dbReference type="GeneID" id="22161419"/>
<evidence type="ECO:0000256" key="4">
    <source>
        <dbReference type="ARBA" id="ARBA00022980"/>
    </source>
</evidence>
<dbReference type="GO" id="GO:0009507">
    <property type="term" value="C:chloroplast"/>
    <property type="evidence" value="ECO:0007669"/>
    <property type="project" value="UniProtKB-SubCell"/>
</dbReference>
<dbReference type="Gene3D" id="3.30.1140.32">
    <property type="entry name" value="Ribosomal protein S3, C-terminal domain"/>
    <property type="match status" value="1"/>
</dbReference>
<dbReference type="InterPro" id="IPR018280">
    <property type="entry name" value="Ribosomal_uS3_CS"/>
</dbReference>
<dbReference type="GO" id="GO:0022627">
    <property type="term" value="C:cytosolic small ribosomal subunit"/>
    <property type="evidence" value="ECO:0007669"/>
    <property type="project" value="TreeGrafter"/>
</dbReference>
<feature type="domain" description="KH type-2" evidence="10">
    <location>
        <begin position="39"/>
        <end position="119"/>
    </location>
</feature>
<proteinExistence type="inferred from homology"/>
<dbReference type="NCBIfam" id="TIGR01009">
    <property type="entry name" value="rpsC_bact"/>
    <property type="match status" value="1"/>
</dbReference>
<evidence type="ECO:0000313" key="11">
    <source>
        <dbReference type="EMBL" id="AIT95704.1"/>
    </source>
</evidence>
<dbReference type="AlphaFoldDB" id="A0A097KRB1"/>
<dbReference type="GO" id="GO:0006412">
    <property type="term" value="P:translation"/>
    <property type="evidence" value="ECO:0007669"/>
    <property type="project" value="UniProtKB-UniRule"/>
</dbReference>
<accession>A0A097KRB1</accession>
<evidence type="ECO:0000256" key="6">
    <source>
        <dbReference type="ARBA" id="ARBA00035154"/>
    </source>
</evidence>
<evidence type="ECO:0000256" key="7">
    <source>
        <dbReference type="HAMAP-Rule" id="MF_01309"/>
    </source>
</evidence>
<dbReference type="Gene3D" id="3.30.300.20">
    <property type="match status" value="1"/>
</dbReference>